<sequence length="541" mass="57631">MTAPSHAGRYRIEQLIGVGGFASVYLARDDDLRSWVAVKILADNWARQADVRERFLQEARLLRRADSHLLVQVFDLGELDDGRPYFVMTYADRGTLLDRLKGPPMSVEEALGLVDEICQGVAVLHSIGVVHRDLKPSNVLFCSRPEGGERVMVADLGIARSTDHLSGLTLPAGSPGYQAPEQLHFDGAPDARADVHGLGALTYHLLTGQVPAKPEHRVPPSALRPEVPEAVDVAVMRALDPDRALRWPDAAAYAAALSSPTPAPPPPEDGGRPEDDRPEDDRLEGDRLEGDRPEEGRAGGGRRRALLAGGAAVAVAVVAAVTLVLIRPSGGAPGGTARPAPVTGSRSSPGSSTDSSPGSTPNSSTGSDAGSSAATSSGPARSVTEGSTARWLREDSDIPREYRTLIVQAGTYCEEPGLSPALIAAMLKAESGYDPELSDSVRNEYGIARWTPEVLWHWQPGGLQSPKPAPPFGPELSILSMGRFLCGLGPQVEQLPGDPALKLAALYRSGVAPLRRANGIPAKWRAYTEKVSRYLRDYQPA</sequence>
<keyword evidence="5" id="KW-0418">Kinase</keyword>
<keyword evidence="9" id="KW-0472">Membrane</keyword>
<evidence type="ECO:0000256" key="6">
    <source>
        <dbReference type="ARBA" id="ARBA00022840"/>
    </source>
</evidence>
<dbReference type="EMBL" id="CP017717">
    <property type="protein sequence ID" value="AQZ65241.1"/>
    <property type="molecule type" value="Genomic_DNA"/>
</dbReference>
<evidence type="ECO:0000256" key="2">
    <source>
        <dbReference type="ARBA" id="ARBA00022527"/>
    </source>
</evidence>
<evidence type="ECO:0000256" key="3">
    <source>
        <dbReference type="ARBA" id="ARBA00022679"/>
    </source>
</evidence>
<name>A0A1V0A4W7_9ACTN</name>
<dbReference type="Pfam" id="PF00069">
    <property type="entry name" value="Pkinase"/>
    <property type="match status" value="1"/>
</dbReference>
<dbReference type="PROSITE" id="PS00108">
    <property type="entry name" value="PROTEIN_KINASE_ST"/>
    <property type="match status" value="1"/>
</dbReference>
<dbReference type="AlphaFoldDB" id="A0A1V0A4W7"/>
<keyword evidence="6 7" id="KW-0067">ATP-binding</keyword>
<dbReference type="EC" id="2.7.11.1" evidence="1"/>
<keyword evidence="4 7" id="KW-0547">Nucleotide-binding</keyword>
<evidence type="ECO:0000256" key="8">
    <source>
        <dbReference type="SAM" id="MobiDB-lite"/>
    </source>
</evidence>
<evidence type="ECO:0000259" key="10">
    <source>
        <dbReference type="PROSITE" id="PS50011"/>
    </source>
</evidence>
<keyword evidence="9" id="KW-1133">Transmembrane helix</keyword>
<dbReference type="InterPro" id="IPR011009">
    <property type="entry name" value="Kinase-like_dom_sf"/>
</dbReference>
<dbReference type="PROSITE" id="PS50011">
    <property type="entry name" value="PROTEIN_KINASE_DOM"/>
    <property type="match status" value="1"/>
</dbReference>
<dbReference type="GO" id="GO:0004674">
    <property type="term" value="F:protein serine/threonine kinase activity"/>
    <property type="evidence" value="ECO:0007669"/>
    <property type="project" value="UniProtKB-KW"/>
</dbReference>
<feature type="region of interest" description="Disordered" evidence="8">
    <location>
        <begin position="256"/>
        <end position="301"/>
    </location>
</feature>
<dbReference type="InterPro" id="IPR023346">
    <property type="entry name" value="Lysozyme-like_dom_sf"/>
</dbReference>
<organism evidence="11 12">
    <name type="scientific">[Actinomadura] parvosata subsp. kistnae</name>
    <dbReference type="NCBI Taxonomy" id="1909395"/>
    <lineage>
        <taxon>Bacteria</taxon>
        <taxon>Bacillati</taxon>
        <taxon>Actinomycetota</taxon>
        <taxon>Actinomycetes</taxon>
        <taxon>Streptosporangiales</taxon>
        <taxon>Streptosporangiaceae</taxon>
        <taxon>Nonomuraea</taxon>
    </lineage>
</organism>
<reference evidence="12" key="1">
    <citation type="journal article" date="2017" name="Med. Chem. Commun.">
        <title>Nonomuraea sp. ATCC 55076 harbours the largest actinomycete chromosome to date and the kistamicin biosynthetic gene cluster.</title>
        <authorList>
            <person name="Nazari B."/>
            <person name="Forneris C.C."/>
            <person name="Gibson M.I."/>
            <person name="Moon K."/>
            <person name="Schramma K.R."/>
            <person name="Seyedsayamdost M.R."/>
        </authorList>
    </citation>
    <scope>NUCLEOTIDE SEQUENCE [LARGE SCALE GENOMIC DNA]</scope>
    <source>
        <strain evidence="12">ATCC 55076</strain>
    </source>
</reference>
<dbReference type="Gene3D" id="3.30.200.20">
    <property type="entry name" value="Phosphorylase Kinase, domain 1"/>
    <property type="match status" value="1"/>
</dbReference>
<evidence type="ECO:0000256" key="5">
    <source>
        <dbReference type="ARBA" id="ARBA00022777"/>
    </source>
</evidence>
<evidence type="ECO:0000313" key="11">
    <source>
        <dbReference type="EMBL" id="AQZ65241.1"/>
    </source>
</evidence>
<dbReference type="SMART" id="SM00220">
    <property type="entry name" value="S_TKc"/>
    <property type="match status" value="1"/>
</dbReference>
<feature type="region of interest" description="Disordered" evidence="8">
    <location>
        <begin position="327"/>
        <end position="392"/>
    </location>
</feature>
<dbReference type="SUPFAM" id="SSF56112">
    <property type="entry name" value="Protein kinase-like (PK-like)"/>
    <property type="match status" value="1"/>
</dbReference>
<dbReference type="Gene3D" id="1.10.510.10">
    <property type="entry name" value="Transferase(Phosphotransferase) domain 1"/>
    <property type="match status" value="1"/>
</dbReference>
<dbReference type="OrthoDB" id="5241055at2"/>
<dbReference type="SUPFAM" id="SSF53955">
    <property type="entry name" value="Lysozyme-like"/>
    <property type="match status" value="1"/>
</dbReference>
<accession>A0A1V0A4W7</accession>
<dbReference type="InterPro" id="IPR017441">
    <property type="entry name" value="Protein_kinase_ATP_BS"/>
</dbReference>
<keyword evidence="12" id="KW-1185">Reference proteome</keyword>
<dbReference type="Gene3D" id="1.10.530.10">
    <property type="match status" value="1"/>
</dbReference>
<dbReference type="RefSeq" id="WP_080041494.1">
    <property type="nucleotide sequence ID" value="NZ_CP017717.1"/>
</dbReference>
<feature type="compositionally biased region" description="Low complexity" evidence="8">
    <location>
        <begin position="335"/>
        <end position="378"/>
    </location>
</feature>
<evidence type="ECO:0000256" key="1">
    <source>
        <dbReference type="ARBA" id="ARBA00012513"/>
    </source>
</evidence>
<proteinExistence type="predicted"/>
<dbReference type="InterPro" id="IPR008271">
    <property type="entry name" value="Ser/Thr_kinase_AS"/>
</dbReference>
<feature type="binding site" evidence="7">
    <location>
        <position position="39"/>
    </location>
    <ligand>
        <name>ATP</name>
        <dbReference type="ChEBI" id="CHEBI:30616"/>
    </ligand>
</feature>
<protein>
    <recommendedName>
        <fullName evidence="1">non-specific serine/threonine protein kinase</fullName>
        <ecNumber evidence="1">2.7.11.1</ecNumber>
    </recommendedName>
</protein>
<keyword evidence="9" id="KW-0812">Transmembrane</keyword>
<evidence type="ECO:0000256" key="7">
    <source>
        <dbReference type="PROSITE-ProRule" id="PRU10141"/>
    </source>
</evidence>
<evidence type="ECO:0000256" key="9">
    <source>
        <dbReference type="SAM" id="Phobius"/>
    </source>
</evidence>
<dbReference type="CDD" id="cd14014">
    <property type="entry name" value="STKc_PknB_like"/>
    <property type="match status" value="1"/>
</dbReference>
<feature type="transmembrane region" description="Helical" evidence="9">
    <location>
        <begin position="305"/>
        <end position="326"/>
    </location>
</feature>
<dbReference type="PANTHER" id="PTHR43289">
    <property type="entry name" value="MITOGEN-ACTIVATED PROTEIN KINASE KINASE KINASE 20-RELATED"/>
    <property type="match status" value="1"/>
</dbReference>
<feature type="domain" description="Protein kinase" evidence="10">
    <location>
        <begin position="10"/>
        <end position="262"/>
    </location>
</feature>
<evidence type="ECO:0000256" key="4">
    <source>
        <dbReference type="ARBA" id="ARBA00022741"/>
    </source>
</evidence>
<keyword evidence="3" id="KW-0808">Transferase</keyword>
<dbReference type="STRING" id="1909395.BKM31_30740"/>
<dbReference type="PANTHER" id="PTHR43289:SF6">
    <property type="entry name" value="SERINE_THREONINE-PROTEIN KINASE NEKL-3"/>
    <property type="match status" value="1"/>
</dbReference>
<feature type="compositionally biased region" description="Basic and acidic residues" evidence="8">
    <location>
        <begin position="284"/>
        <end position="297"/>
    </location>
</feature>
<keyword evidence="2" id="KW-0723">Serine/threonine-protein kinase</keyword>
<dbReference type="PROSITE" id="PS00107">
    <property type="entry name" value="PROTEIN_KINASE_ATP"/>
    <property type="match status" value="1"/>
</dbReference>
<dbReference type="Proteomes" id="UP000190797">
    <property type="component" value="Chromosome"/>
</dbReference>
<dbReference type="InterPro" id="IPR000719">
    <property type="entry name" value="Prot_kinase_dom"/>
</dbReference>
<dbReference type="GO" id="GO:0005524">
    <property type="term" value="F:ATP binding"/>
    <property type="evidence" value="ECO:0007669"/>
    <property type="project" value="UniProtKB-UniRule"/>
</dbReference>
<dbReference type="KEGG" id="noa:BKM31_30740"/>
<evidence type="ECO:0000313" key="12">
    <source>
        <dbReference type="Proteomes" id="UP000190797"/>
    </source>
</evidence>
<gene>
    <name evidence="11" type="ORF">BKM31_30740</name>
</gene>